<organism evidence="1 2">
    <name type="scientific">Rhizobium aquaticum</name>
    <dbReference type="NCBI Taxonomy" id="1549636"/>
    <lineage>
        <taxon>Bacteria</taxon>
        <taxon>Pseudomonadati</taxon>
        <taxon>Pseudomonadota</taxon>
        <taxon>Alphaproteobacteria</taxon>
        <taxon>Hyphomicrobiales</taxon>
        <taxon>Rhizobiaceae</taxon>
        <taxon>Rhizobium/Agrobacterium group</taxon>
        <taxon>Rhizobium</taxon>
    </lineage>
</organism>
<dbReference type="InterPro" id="IPR013078">
    <property type="entry name" value="His_Pase_superF_clade-1"/>
</dbReference>
<dbReference type="RefSeq" id="WP_354554973.1">
    <property type="nucleotide sequence ID" value="NZ_JBEPMB010000001.1"/>
</dbReference>
<dbReference type="EMBL" id="JBEPMB010000001">
    <property type="protein sequence ID" value="MET3612408.1"/>
    <property type="molecule type" value="Genomic_DNA"/>
</dbReference>
<dbReference type="Gene3D" id="3.40.50.1240">
    <property type="entry name" value="Phosphoglycerate mutase-like"/>
    <property type="match status" value="1"/>
</dbReference>
<gene>
    <name evidence="1" type="ORF">ABID16_000713</name>
</gene>
<name>A0ABV2IVL8_9HYPH</name>
<comment type="caution">
    <text evidence="1">The sequence shown here is derived from an EMBL/GenBank/DDBJ whole genome shotgun (WGS) entry which is preliminary data.</text>
</comment>
<dbReference type="Proteomes" id="UP001549047">
    <property type="component" value="Unassembled WGS sequence"/>
</dbReference>
<keyword evidence="1" id="KW-0378">Hydrolase</keyword>
<proteinExistence type="predicted"/>
<dbReference type="GO" id="GO:0016787">
    <property type="term" value="F:hydrolase activity"/>
    <property type="evidence" value="ECO:0007669"/>
    <property type="project" value="UniProtKB-KW"/>
</dbReference>
<protein>
    <submittedName>
        <fullName evidence="1">Phosphohistidine phosphatase</fullName>
        <ecNumber evidence="1">3.1.3.-</ecNumber>
    </submittedName>
</protein>
<evidence type="ECO:0000313" key="1">
    <source>
        <dbReference type="EMBL" id="MET3612408.1"/>
    </source>
</evidence>
<dbReference type="SMART" id="SM00855">
    <property type="entry name" value="PGAM"/>
    <property type="match status" value="1"/>
</dbReference>
<dbReference type="CDD" id="cd07067">
    <property type="entry name" value="HP_PGM_like"/>
    <property type="match status" value="1"/>
</dbReference>
<accession>A0ABV2IVL8</accession>
<dbReference type="SUPFAM" id="SSF53254">
    <property type="entry name" value="Phosphoglycerate mutase-like"/>
    <property type="match status" value="1"/>
</dbReference>
<dbReference type="EC" id="3.1.3.-" evidence="1"/>
<dbReference type="Pfam" id="PF00300">
    <property type="entry name" value="His_Phos_1"/>
    <property type="match status" value="1"/>
</dbReference>
<evidence type="ECO:0000313" key="2">
    <source>
        <dbReference type="Proteomes" id="UP001549047"/>
    </source>
</evidence>
<dbReference type="PANTHER" id="PTHR47623">
    <property type="entry name" value="OS09G0287300 PROTEIN"/>
    <property type="match status" value="1"/>
</dbReference>
<dbReference type="InterPro" id="IPR029033">
    <property type="entry name" value="His_PPase_superfam"/>
</dbReference>
<keyword evidence="2" id="KW-1185">Reference proteome</keyword>
<dbReference type="PANTHER" id="PTHR47623:SF1">
    <property type="entry name" value="OS09G0287300 PROTEIN"/>
    <property type="match status" value="1"/>
</dbReference>
<sequence>MQSHSPAASRLFLLRHAQSAWPRPGERDFERQLDQTGREEAERIGRAAAGMDISPTMLFCSPAERCRQTAAAFISAMEHAPHVTLDPDLYSEGPEHYLTLCNDVEPGKSLMIIGHNPMIEETFHRLAGIKAANAHIPAGFPTAGLAAFARTDNEPWRLETLLTP</sequence>
<reference evidence="1 2" key="1">
    <citation type="submission" date="2024-06" db="EMBL/GenBank/DDBJ databases">
        <title>Genomic Encyclopedia of Type Strains, Phase IV (KMG-IV): sequencing the most valuable type-strain genomes for metagenomic binning, comparative biology and taxonomic classification.</title>
        <authorList>
            <person name="Goeker M."/>
        </authorList>
    </citation>
    <scope>NUCLEOTIDE SEQUENCE [LARGE SCALE GENOMIC DNA]</scope>
    <source>
        <strain evidence="1 2">DSM 29780</strain>
    </source>
</reference>